<evidence type="ECO:0000313" key="2">
    <source>
        <dbReference type="EMBL" id="PTU19925.1"/>
    </source>
</evidence>
<accession>A0A2T5LUF9</accession>
<dbReference type="EMBL" id="MSFN02000005">
    <property type="protein sequence ID" value="PTU19925.1"/>
    <property type="molecule type" value="Genomic_DNA"/>
</dbReference>
<dbReference type="AlphaFoldDB" id="A0A2T5LUF9"/>
<dbReference type="RefSeq" id="XP_040751317.1">
    <property type="nucleotide sequence ID" value="XM_040900007.1"/>
</dbReference>
<reference evidence="2 3" key="1">
    <citation type="journal article" date="2018" name="Proc. Natl. Acad. Sci. U.S.A.">
        <title>Linking secondary metabolites to gene clusters through genome sequencing of six diverse Aspergillus species.</title>
        <authorList>
            <person name="Kaerboelling I."/>
            <person name="Vesth T.C."/>
            <person name="Frisvad J.C."/>
            <person name="Nybo J.L."/>
            <person name="Theobald S."/>
            <person name="Kuo A."/>
            <person name="Bowyer P."/>
            <person name="Matsuda Y."/>
            <person name="Mondo S."/>
            <person name="Lyhne E.K."/>
            <person name="Kogle M.E."/>
            <person name="Clum A."/>
            <person name="Lipzen A."/>
            <person name="Salamov A."/>
            <person name="Ngan C.Y."/>
            <person name="Daum C."/>
            <person name="Chiniquy J."/>
            <person name="Barry K."/>
            <person name="LaButti K."/>
            <person name="Haridas S."/>
            <person name="Simmons B.A."/>
            <person name="Magnuson J.K."/>
            <person name="Mortensen U.H."/>
            <person name="Larsen T.O."/>
            <person name="Grigoriev I.V."/>
            <person name="Baker S.E."/>
            <person name="Andersen M.R."/>
        </authorList>
    </citation>
    <scope>NUCLEOTIDE SEQUENCE [LARGE SCALE GENOMIC DNA]</scope>
    <source>
        <strain evidence="2 3">IBT 24754</strain>
    </source>
</reference>
<dbReference type="Proteomes" id="UP000244073">
    <property type="component" value="Unassembled WGS sequence"/>
</dbReference>
<comment type="caution">
    <text evidence="2">The sequence shown here is derived from an EMBL/GenBank/DDBJ whole genome shotgun (WGS) entry which is preliminary data.</text>
</comment>
<dbReference type="GeneID" id="63816889"/>
<proteinExistence type="predicted"/>
<protein>
    <submittedName>
        <fullName evidence="2">Uncharacterized protein</fullName>
    </submittedName>
</protein>
<gene>
    <name evidence="2" type="ORF">P175DRAFT_0532882</name>
</gene>
<evidence type="ECO:0000313" key="3">
    <source>
        <dbReference type="Proteomes" id="UP000244073"/>
    </source>
</evidence>
<evidence type="ECO:0000256" key="1">
    <source>
        <dbReference type="SAM" id="MobiDB-lite"/>
    </source>
</evidence>
<organism evidence="2 3">
    <name type="scientific">Aspergillus ochraceoroseus IBT 24754</name>
    <dbReference type="NCBI Taxonomy" id="1392256"/>
    <lineage>
        <taxon>Eukaryota</taxon>
        <taxon>Fungi</taxon>
        <taxon>Dikarya</taxon>
        <taxon>Ascomycota</taxon>
        <taxon>Pezizomycotina</taxon>
        <taxon>Eurotiomycetes</taxon>
        <taxon>Eurotiomycetidae</taxon>
        <taxon>Eurotiales</taxon>
        <taxon>Aspergillaceae</taxon>
        <taxon>Aspergillus</taxon>
        <taxon>Aspergillus subgen. Nidulantes</taxon>
    </lineage>
</organism>
<name>A0A2T5LUF9_9EURO</name>
<feature type="compositionally biased region" description="Polar residues" evidence="1">
    <location>
        <begin position="13"/>
        <end position="23"/>
    </location>
</feature>
<feature type="region of interest" description="Disordered" evidence="1">
    <location>
        <begin position="1"/>
        <end position="26"/>
    </location>
</feature>
<dbReference type="VEuPathDB" id="FungiDB:P175DRAFT_0532882"/>
<sequence length="241" mass="27367">MAPGYLAPDQKLPKSNTSCSGTSTRRRASCYRTGHRMGSAAALVEQATDFQKYLKVVDECTWVGTLLREDPDWSDGFRATREIQGSIHVDKPPKRQLIPRRAFDHLHFRAIFAKTDFTARTRAVRGNDVLAIIETKAKHYICMQEAAEMARKLRWSNEKEELCLLDLNGHRIIFLTRSSPSVADLGPIYHQLSRVSGKRAIGPNSFLYMKTYGPWNVLVRERILKLAIIVVSIILKTVPQE</sequence>